<sequence>MRIKKDGHLVEPLDLDVDAKSQKTPKRKQMGSEQPSRKRSRSKSDPKDGNEGNLPSVVETSRKGKEKVTESSHRPDVDIPVEERRTLKIGMTASRLEMDPPLSTPTRQTSGRGNNHITANDTTKEVHNTSSKLSFDGIMEESVSQMTTMLSNIVEHHGRANQHLASLEEDLAYTKLEEEKLKAMIQALEKEKSEMNAKVALMQRKDLYELLKAKMEGFQIANHLGMIGGFENLNLTITKKWVEIPMLNLKEFEKCPTGFLDFVRGHRTLQTEVDRTGIDVCYSSLLDGFKAAAATLPNSLVVFDYMQSIFDSYVNPNNDPNVQPLVKGLDADDFSVDKFFGLEAPTSPNDVQASPDFEEHLRTNERVRLRAEVRNLGADPQWLTRSTRVHLEYEPTILPDVPPTDNPACPVTLDLTVDAREYPSSLPESQIVPVPTFVDLTHYMSSPENKGSEDQGWPPSWWQDMTRQIMIHNKVAMLAHLDSLRGTHDQEAIFHVLKTVLCLIMPVETTLLHTGIMNVEQQQDGHSCGKHVLQILDGAYKKEAEGLDRCFREEGLRYIAILDQITSFDVVFGMYLSGKMAGQPM</sequence>
<evidence type="ECO:0000313" key="4">
    <source>
        <dbReference type="Proteomes" id="UP001605036"/>
    </source>
</evidence>
<feature type="region of interest" description="Disordered" evidence="2">
    <location>
        <begin position="1"/>
        <end position="81"/>
    </location>
</feature>
<evidence type="ECO:0000313" key="3">
    <source>
        <dbReference type="EMBL" id="KAL2635143.1"/>
    </source>
</evidence>
<evidence type="ECO:0000256" key="1">
    <source>
        <dbReference type="SAM" id="Coils"/>
    </source>
</evidence>
<protein>
    <submittedName>
        <fullName evidence="3">Uncharacterized protein</fullName>
    </submittedName>
</protein>
<reference evidence="3 4" key="1">
    <citation type="submission" date="2024-09" db="EMBL/GenBank/DDBJ databases">
        <title>Chromosome-scale assembly of Riccia fluitans.</title>
        <authorList>
            <person name="Paukszto L."/>
            <person name="Sawicki J."/>
            <person name="Karawczyk K."/>
            <person name="Piernik-Szablinska J."/>
            <person name="Szczecinska M."/>
            <person name="Mazdziarz M."/>
        </authorList>
    </citation>
    <scope>NUCLEOTIDE SEQUENCE [LARGE SCALE GENOMIC DNA]</scope>
    <source>
        <strain evidence="3">Rf_01</strain>
        <tissue evidence="3">Aerial parts of the thallus</tissue>
    </source>
</reference>
<feature type="compositionally biased region" description="Basic and acidic residues" evidence="2">
    <location>
        <begin position="1"/>
        <end position="21"/>
    </location>
</feature>
<keyword evidence="4" id="KW-1185">Reference proteome</keyword>
<dbReference type="AlphaFoldDB" id="A0ABD1YWR9"/>
<dbReference type="InterPro" id="IPR038765">
    <property type="entry name" value="Papain-like_cys_pep_sf"/>
</dbReference>
<dbReference type="Proteomes" id="UP001605036">
    <property type="component" value="Unassembled WGS sequence"/>
</dbReference>
<feature type="coiled-coil region" evidence="1">
    <location>
        <begin position="171"/>
        <end position="205"/>
    </location>
</feature>
<evidence type="ECO:0000256" key="2">
    <source>
        <dbReference type="SAM" id="MobiDB-lite"/>
    </source>
</evidence>
<organism evidence="3 4">
    <name type="scientific">Riccia fluitans</name>
    <dbReference type="NCBI Taxonomy" id="41844"/>
    <lineage>
        <taxon>Eukaryota</taxon>
        <taxon>Viridiplantae</taxon>
        <taxon>Streptophyta</taxon>
        <taxon>Embryophyta</taxon>
        <taxon>Marchantiophyta</taxon>
        <taxon>Marchantiopsida</taxon>
        <taxon>Marchantiidae</taxon>
        <taxon>Marchantiales</taxon>
        <taxon>Ricciaceae</taxon>
        <taxon>Riccia</taxon>
    </lineage>
</organism>
<feature type="compositionally biased region" description="Basic and acidic residues" evidence="2">
    <location>
        <begin position="60"/>
        <end position="81"/>
    </location>
</feature>
<proteinExistence type="predicted"/>
<name>A0ABD1YWR9_9MARC</name>
<dbReference type="SUPFAM" id="SSF54001">
    <property type="entry name" value="Cysteine proteinases"/>
    <property type="match status" value="1"/>
</dbReference>
<comment type="caution">
    <text evidence="3">The sequence shown here is derived from an EMBL/GenBank/DDBJ whole genome shotgun (WGS) entry which is preliminary data.</text>
</comment>
<gene>
    <name evidence="3" type="ORF">R1flu_006622</name>
</gene>
<keyword evidence="1" id="KW-0175">Coiled coil</keyword>
<feature type="region of interest" description="Disordered" evidence="2">
    <location>
        <begin position="97"/>
        <end position="119"/>
    </location>
</feature>
<feature type="compositionally biased region" description="Polar residues" evidence="2">
    <location>
        <begin position="104"/>
        <end position="119"/>
    </location>
</feature>
<accession>A0ABD1YWR9</accession>
<dbReference type="EMBL" id="JBHFFA010000003">
    <property type="protein sequence ID" value="KAL2635143.1"/>
    <property type="molecule type" value="Genomic_DNA"/>
</dbReference>